<keyword evidence="3" id="KW-1185">Reference proteome</keyword>
<protein>
    <submittedName>
        <fullName evidence="2">Uncharacterized protein</fullName>
    </submittedName>
</protein>
<reference evidence="3" key="2">
    <citation type="journal article" date="2018" name="Plant J.">
        <title>The Sorghum bicolor reference genome: improved assembly, gene annotations, a transcriptome atlas, and signatures of genome organization.</title>
        <authorList>
            <person name="McCormick R.F."/>
            <person name="Truong S.K."/>
            <person name="Sreedasyam A."/>
            <person name="Jenkins J."/>
            <person name="Shu S."/>
            <person name="Sims D."/>
            <person name="Kennedy M."/>
            <person name="Amirebrahimi M."/>
            <person name="Weers B.D."/>
            <person name="McKinley B."/>
            <person name="Mattison A."/>
            <person name="Morishige D.T."/>
            <person name="Grimwood J."/>
            <person name="Schmutz J."/>
            <person name="Mullet J.E."/>
        </authorList>
    </citation>
    <scope>NUCLEOTIDE SEQUENCE [LARGE SCALE GENOMIC DNA]</scope>
    <source>
        <strain evidence="3">cv. BTx623</strain>
    </source>
</reference>
<accession>A0A1Z5RBU4</accession>
<evidence type="ECO:0000313" key="3">
    <source>
        <dbReference type="Proteomes" id="UP000000768"/>
    </source>
</evidence>
<keyword evidence="1" id="KW-0812">Transmembrane</keyword>
<reference evidence="2 3" key="1">
    <citation type="journal article" date="2009" name="Nature">
        <title>The Sorghum bicolor genome and the diversification of grasses.</title>
        <authorList>
            <person name="Paterson A.H."/>
            <person name="Bowers J.E."/>
            <person name="Bruggmann R."/>
            <person name="Dubchak I."/>
            <person name="Grimwood J."/>
            <person name="Gundlach H."/>
            <person name="Haberer G."/>
            <person name="Hellsten U."/>
            <person name="Mitros T."/>
            <person name="Poliakov A."/>
            <person name="Schmutz J."/>
            <person name="Spannagl M."/>
            <person name="Tang H."/>
            <person name="Wang X."/>
            <person name="Wicker T."/>
            <person name="Bharti A.K."/>
            <person name="Chapman J."/>
            <person name="Feltus F.A."/>
            <person name="Gowik U."/>
            <person name="Grigoriev I.V."/>
            <person name="Lyons E."/>
            <person name="Maher C.A."/>
            <person name="Martis M."/>
            <person name="Narechania A."/>
            <person name="Otillar R.P."/>
            <person name="Penning B.W."/>
            <person name="Salamov A.A."/>
            <person name="Wang Y."/>
            <person name="Zhang L."/>
            <person name="Carpita N.C."/>
            <person name="Freeling M."/>
            <person name="Gingle A.R."/>
            <person name="Hash C.T."/>
            <person name="Keller B."/>
            <person name="Klein P."/>
            <person name="Kresovich S."/>
            <person name="McCann M.C."/>
            <person name="Ming R."/>
            <person name="Peterson D.G."/>
            <person name="Mehboob-ur-Rahman"/>
            <person name="Ware D."/>
            <person name="Westhoff P."/>
            <person name="Mayer K.F."/>
            <person name="Messing J."/>
            <person name="Rokhsar D.S."/>
        </authorList>
    </citation>
    <scope>NUCLEOTIDE SEQUENCE [LARGE SCALE GENOMIC DNA]</scope>
    <source>
        <strain evidence="3">cv. BTx623</strain>
    </source>
</reference>
<proteinExistence type="predicted"/>
<keyword evidence="1" id="KW-0472">Membrane</keyword>
<organism evidence="2 3">
    <name type="scientific">Sorghum bicolor</name>
    <name type="common">Sorghum</name>
    <name type="synonym">Sorghum vulgare</name>
    <dbReference type="NCBI Taxonomy" id="4558"/>
    <lineage>
        <taxon>Eukaryota</taxon>
        <taxon>Viridiplantae</taxon>
        <taxon>Streptophyta</taxon>
        <taxon>Embryophyta</taxon>
        <taxon>Tracheophyta</taxon>
        <taxon>Spermatophyta</taxon>
        <taxon>Magnoliopsida</taxon>
        <taxon>Liliopsida</taxon>
        <taxon>Poales</taxon>
        <taxon>Poaceae</taxon>
        <taxon>PACMAD clade</taxon>
        <taxon>Panicoideae</taxon>
        <taxon>Andropogonodae</taxon>
        <taxon>Andropogoneae</taxon>
        <taxon>Sorghinae</taxon>
        <taxon>Sorghum</taxon>
    </lineage>
</organism>
<dbReference type="Proteomes" id="UP000000768">
    <property type="component" value="Chromosome 7"/>
</dbReference>
<dbReference type="InParanoid" id="A0A1Z5RBU4"/>
<feature type="transmembrane region" description="Helical" evidence="1">
    <location>
        <begin position="12"/>
        <end position="31"/>
    </location>
</feature>
<dbReference type="Gramene" id="OQU80856">
    <property type="protein sequence ID" value="OQU80856"/>
    <property type="gene ID" value="SORBI_3007G197450"/>
</dbReference>
<keyword evidence="1" id="KW-1133">Transmembrane helix</keyword>
<gene>
    <name evidence="2" type="ORF">SORBI_3007G197450</name>
</gene>
<sequence length="89" mass="10138">MSTPPSRRSSFLLLLLPPHIVILVGFVKVPLLMKKIVTGQEAHEAPPRPLRMPQGSIYSFYLKSEMMPVVFVADRINLNLDYCCHVLFE</sequence>
<name>A0A1Z5RBU4_SORBI</name>
<evidence type="ECO:0000256" key="1">
    <source>
        <dbReference type="SAM" id="Phobius"/>
    </source>
</evidence>
<dbReference type="EMBL" id="CM000766">
    <property type="protein sequence ID" value="OQU80856.1"/>
    <property type="molecule type" value="Genomic_DNA"/>
</dbReference>
<evidence type="ECO:0000313" key="2">
    <source>
        <dbReference type="EMBL" id="OQU80856.1"/>
    </source>
</evidence>
<dbReference type="AlphaFoldDB" id="A0A1Z5RBU4"/>